<feature type="transmembrane region" description="Helical" evidence="6">
    <location>
        <begin position="51"/>
        <end position="72"/>
    </location>
</feature>
<dbReference type="AlphaFoldDB" id="A0A975GZI7"/>
<gene>
    <name evidence="8" type="ORF">IFJ75_07490</name>
</gene>
<feature type="transmembrane region" description="Helical" evidence="6">
    <location>
        <begin position="399"/>
        <end position="418"/>
    </location>
</feature>
<evidence type="ECO:0000256" key="1">
    <source>
        <dbReference type="ARBA" id="ARBA00004141"/>
    </source>
</evidence>
<sequence length="481" mass="52155">MAVARPEQAVGHLFPPNPNGSLSTNGDPAAVTFSRPEPDSPDASPPWWEQAAVIFVIVMLTGALIGPVFAPLQEETPILRLIWLPVYAVITALLCWRADKVIKAWPTLIILGLLILHAYASKYWSIDPGVTSRRTIAMAFSSVFAIYLGAVFKGPQLPRVLMLSGLLMGIGSLIMVFAFPRIGVHQFDNAGLWRGLWYEKNQMGVVMVAGAVAAAACLALEEQRTKMAWAGFGITVLLVLATQSKTSLLCLVIGVGIVGTLWAMKKGGPALTVIGVWFGVVLFGLIAYVFITEPAVVLKALGKDPSLTGRTDIWTALMREVAERPWTGFGYQAFWGRESIPAAWIRAETQWPVPSAHNGWIDLLIQLGWPGAIAVGATVLVAFLTSLFQIPGRGDREGWFGIAYFAVFLMLSLSESVLLTNANLPWTLLLAILTRGLMTGQDAVIPRSRVKLAPNAAGAYLTRSRIASQYAHGSRRSLLLR</sequence>
<name>A0A975GZI7_9CAUL</name>
<proteinExistence type="predicted"/>
<dbReference type="PANTHER" id="PTHR37422">
    <property type="entry name" value="TEICHURONIC ACID BIOSYNTHESIS PROTEIN TUAE"/>
    <property type="match status" value="1"/>
</dbReference>
<comment type="subcellular location">
    <subcellularLocation>
        <location evidence="1">Membrane</location>
        <topology evidence="1">Multi-pass membrane protein</topology>
    </subcellularLocation>
</comment>
<feature type="domain" description="O-antigen ligase-related" evidence="7">
    <location>
        <begin position="232"/>
        <end position="374"/>
    </location>
</feature>
<dbReference type="PANTHER" id="PTHR37422:SF21">
    <property type="entry name" value="EXOQ-LIKE PROTEIN"/>
    <property type="match status" value="1"/>
</dbReference>
<keyword evidence="4 6" id="KW-0472">Membrane</keyword>
<feature type="transmembrane region" description="Helical" evidence="6">
    <location>
        <begin position="202"/>
        <end position="220"/>
    </location>
</feature>
<feature type="transmembrane region" description="Helical" evidence="6">
    <location>
        <begin position="367"/>
        <end position="387"/>
    </location>
</feature>
<evidence type="ECO:0000256" key="5">
    <source>
        <dbReference type="SAM" id="MobiDB-lite"/>
    </source>
</evidence>
<feature type="transmembrane region" description="Helical" evidence="6">
    <location>
        <begin position="108"/>
        <end position="124"/>
    </location>
</feature>
<evidence type="ECO:0000256" key="2">
    <source>
        <dbReference type="ARBA" id="ARBA00022692"/>
    </source>
</evidence>
<organism evidence="8 9">
    <name type="scientific">Brevundimonas goettingensis</name>
    <dbReference type="NCBI Taxonomy" id="2774190"/>
    <lineage>
        <taxon>Bacteria</taxon>
        <taxon>Pseudomonadati</taxon>
        <taxon>Pseudomonadota</taxon>
        <taxon>Alphaproteobacteria</taxon>
        <taxon>Caulobacterales</taxon>
        <taxon>Caulobacteraceae</taxon>
        <taxon>Brevundimonas</taxon>
    </lineage>
</organism>
<evidence type="ECO:0000256" key="3">
    <source>
        <dbReference type="ARBA" id="ARBA00022989"/>
    </source>
</evidence>
<dbReference type="Pfam" id="PF04932">
    <property type="entry name" value="Wzy_C"/>
    <property type="match status" value="1"/>
</dbReference>
<protein>
    <submittedName>
        <fullName evidence="8">O-antigen ligase family protein</fullName>
    </submittedName>
</protein>
<reference evidence="8" key="1">
    <citation type="submission" date="2020-09" db="EMBL/GenBank/DDBJ databases">
        <title>Brevundimonas sp. LVF2 isolated from a puddle in Goettingen, Germany.</title>
        <authorList>
            <person name="Friedrich I."/>
            <person name="Klassen A."/>
            <person name="Hannes N."/>
            <person name="Schneider D."/>
            <person name="Hertel R."/>
            <person name="Daniel R."/>
        </authorList>
    </citation>
    <scope>NUCLEOTIDE SEQUENCE</scope>
    <source>
        <strain evidence="8">LVF2</strain>
    </source>
</reference>
<feature type="transmembrane region" description="Helical" evidence="6">
    <location>
        <begin position="271"/>
        <end position="291"/>
    </location>
</feature>
<dbReference type="InterPro" id="IPR051533">
    <property type="entry name" value="WaaL-like"/>
</dbReference>
<dbReference type="KEGG" id="bgoe:IFJ75_07490"/>
<feature type="region of interest" description="Disordered" evidence="5">
    <location>
        <begin position="1"/>
        <end position="44"/>
    </location>
</feature>
<keyword evidence="8" id="KW-0436">Ligase</keyword>
<evidence type="ECO:0000256" key="6">
    <source>
        <dbReference type="SAM" id="Phobius"/>
    </source>
</evidence>
<keyword evidence="3 6" id="KW-1133">Transmembrane helix</keyword>
<accession>A0A975GZI7</accession>
<dbReference type="Proteomes" id="UP000663918">
    <property type="component" value="Chromosome"/>
</dbReference>
<evidence type="ECO:0000256" key="4">
    <source>
        <dbReference type="ARBA" id="ARBA00023136"/>
    </source>
</evidence>
<feature type="transmembrane region" description="Helical" evidence="6">
    <location>
        <begin position="78"/>
        <end position="96"/>
    </location>
</feature>
<evidence type="ECO:0000259" key="7">
    <source>
        <dbReference type="Pfam" id="PF04932"/>
    </source>
</evidence>
<keyword evidence="9" id="KW-1185">Reference proteome</keyword>
<dbReference type="GO" id="GO:0016874">
    <property type="term" value="F:ligase activity"/>
    <property type="evidence" value="ECO:0007669"/>
    <property type="project" value="UniProtKB-KW"/>
</dbReference>
<dbReference type="EMBL" id="CP062222">
    <property type="protein sequence ID" value="QTC92695.1"/>
    <property type="molecule type" value="Genomic_DNA"/>
</dbReference>
<dbReference type="GO" id="GO:0016020">
    <property type="term" value="C:membrane"/>
    <property type="evidence" value="ECO:0007669"/>
    <property type="project" value="UniProtKB-SubCell"/>
</dbReference>
<feature type="transmembrane region" description="Helical" evidence="6">
    <location>
        <begin position="160"/>
        <end position="182"/>
    </location>
</feature>
<keyword evidence="2 6" id="KW-0812">Transmembrane</keyword>
<feature type="transmembrane region" description="Helical" evidence="6">
    <location>
        <begin position="136"/>
        <end position="153"/>
    </location>
</feature>
<evidence type="ECO:0000313" key="8">
    <source>
        <dbReference type="EMBL" id="QTC92695.1"/>
    </source>
</evidence>
<dbReference type="InterPro" id="IPR007016">
    <property type="entry name" value="O-antigen_ligase-rel_domated"/>
</dbReference>
<evidence type="ECO:0000313" key="9">
    <source>
        <dbReference type="Proteomes" id="UP000663918"/>
    </source>
</evidence>